<reference evidence="4" key="1">
    <citation type="submission" date="2015-09" db="EMBL/GenBank/DDBJ databases">
        <authorList>
            <person name="Rodrigo-Torres Lidia"/>
            <person name="Arahal R.David."/>
        </authorList>
    </citation>
    <scope>NUCLEOTIDE SEQUENCE [LARGE SCALE GENOMIC DNA]</scope>
    <source>
        <strain evidence="4">CECT 7735</strain>
    </source>
</reference>
<evidence type="ECO:0000313" key="4">
    <source>
        <dbReference type="Proteomes" id="UP000051870"/>
    </source>
</evidence>
<dbReference type="InterPro" id="IPR035923">
    <property type="entry name" value="TT1751-like_sf"/>
</dbReference>
<dbReference type="AlphaFoldDB" id="A0A0P1I5Z5"/>
<keyword evidence="1" id="KW-0732">Signal</keyword>
<dbReference type="STRING" id="1715693.PH7735_01499"/>
<name>A0A0P1I5Z5_9RHOB</name>
<keyword evidence="4" id="KW-1185">Reference proteome</keyword>
<feature type="domain" description="DUF302" evidence="2">
    <location>
        <begin position="51"/>
        <end position="102"/>
    </location>
</feature>
<dbReference type="EMBL" id="CYTW01000001">
    <property type="protein sequence ID" value="CUJ92562.1"/>
    <property type="molecule type" value="Genomic_DNA"/>
</dbReference>
<dbReference type="Gene3D" id="3.30.310.70">
    <property type="entry name" value="TT1751-like domain"/>
    <property type="match status" value="2"/>
</dbReference>
<gene>
    <name evidence="3" type="ORF">PH7735_01499</name>
</gene>
<organism evidence="3 4">
    <name type="scientific">Shimia thalassica</name>
    <dbReference type="NCBI Taxonomy" id="1715693"/>
    <lineage>
        <taxon>Bacteria</taxon>
        <taxon>Pseudomonadati</taxon>
        <taxon>Pseudomonadota</taxon>
        <taxon>Alphaproteobacteria</taxon>
        <taxon>Rhodobacterales</taxon>
        <taxon>Roseobacteraceae</taxon>
    </lineage>
</organism>
<protein>
    <submittedName>
        <fullName evidence="3">Camphor resistance protein CrcB</fullName>
    </submittedName>
</protein>
<feature type="chain" id="PRO_5006064924" evidence="1">
    <location>
        <begin position="21"/>
        <end position="281"/>
    </location>
</feature>
<sequence>MLRMKSIVAAGVIATLPVLALAGGLQDKVDALTQTTSSEVAAAGLVPIVMIDHARLAAEAGVEMPPSIVQVFSSGETNSRVLFENIRAGLDLPYRVLSYVEGTEARQVYTNSAFLAQRHGLMDRAALAQYDADMSAVTKGMAAAPTEGLAKNYGIIELQSPYDVEQSIANLKAIVTKQADTVWFGEVDFQAEAAAAGVDLLPAVLLLFGGPAPGGVAMRDFPAIGLDAFCQKLLVYQDDTGQTRVIFNDIAAMAQLHYGRSAEPHDLLNQRLTETFKTALK</sequence>
<accession>A0A0P1I5Z5</accession>
<dbReference type="Proteomes" id="UP000051870">
    <property type="component" value="Unassembled WGS sequence"/>
</dbReference>
<dbReference type="SUPFAM" id="SSF103247">
    <property type="entry name" value="TT1751-like"/>
    <property type="match status" value="2"/>
</dbReference>
<evidence type="ECO:0000313" key="3">
    <source>
        <dbReference type="EMBL" id="CUJ92562.1"/>
    </source>
</evidence>
<evidence type="ECO:0000259" key="2">
    <source>
        <dbReference type="Pfam" id="PF03625"/>
    </source>
</evidence>
<proteinExistence type="predicted"/>
<feature type="domain" description="DUF302" evidence="2">
    <location>
        <begin position="187"/>
        <end position="249"/>
    </location>
</feature>
<dbReference type="Pfam" id="PF03625">
    <property type="entry name" value="DUF302"/>
    <property type="match status" value="2"/>
</dbReference>
<dbReference type="InterPro" id="IPR005180">
    <property type="entry name" value="DUF302"/>
</dbReference>
<evidence type="ECO:0000256" key="1">
    <source>
        <dbReference type="SAM" id="SignalP"/>
    </source>
</evidence>
<dbReference type="CDD" id="cd14797">
    <property type="entry name" value="DUF302"/>
    <property type="match status" value="1"/>
</dbReference>
<feature type="signal peptide" evidence="1">
    <location>
        <begin position="1"/>
        <end position="20"/>
    </location>
</feature>